<sequence>MYHMTVFDQTGSKLYDEPIEAVTDAEAKKKGLDVLEEKEYQAYPFRIFHSSGRLVEFQSHKAKKAAKTGA</sequence>
<organism evidence="1 2">
    <name type="scientific">Salinithrix halophila</name>
    <dbReference type="NCBI Taxonomy" id="1485204"/>
    <lineage>
        <taxon>Bacteria</taxon>
        <taxon>Bacillati</taxon>
        <taxon>Bacillota</taxon>
        <taxon>Bacilli</taxon>
        <taxon>Bacillales</taxon>
        <taxon>Thermoactinomycetaceae</taxon>
        <taxon>Salinithrix</taxon>
    </lineage>
</organism>
<dbReference type="Pfam" id="PF14120">
    <property type="entry name" value="YhzD"/>
    <property type="match status" value="1"/>
</dbReference>
<accession>A0ABV8JC51</accession>
<dbReference type="Proteomes" id="UP001595843">
    <property type="component" value="Unassembled WGS sequence"/>
</dbReference>
<dbReference type="RefSeq" id="WP_380702340.1">
    <property type="nucleotide sequence ID" value="NZ_JBHSAP010000007.1"/>
</dbReference>
<gene>
    <name evidence="1" type="ORF">ACFOUO_03910</name>
</gene>
<keyword evidence="2" id="KW-1185">Reference proteome</keyword>
<reference evidence="2" key="1">
    <citation type="journal article" date="2019" name="Int. J. Syst. Evol. Microbiol.">
        <title>The Global Catalogue of Microorganisms (GCM) 10K type strain sequencing project: providing services to taxonomists for standard genome sequencing and annotation.</title>
        <authorList>
            <consortium name="The Broad Institute Genomics Platform"/>
            <consortium name="The Broad Institute Genome Sequencing Center for Infectious Disease"/>
            <person name="Wu L."/>
            <person name="Ma J."/>
        </authorList>
    </citation>
    <scope>NUCLEOTIDE SEQUENCE [LARGE SCALE GENOMIC DNA]</scope>
    <source>
        <strain evidence="2">IBRC-M 10813</strain>
    </source>
</reference>
<protein>
    <submittedName>
        <fullName evidence="1">YhzD family protein</fullName>
    </submittedName>
</protein>
<proteinExistence type="predicted"/>
<dbReference type="InterPro" id="IPR025544">
    <property type="entry name" value="YhzD"/>
</dbReference>
<comment type="caution">
    <text evidence="1">The sequence shown here is derived from an EMBL/GenBank/DDBJ whole genome shotgun (WGS) entry which is preliminary data.</text>
</comment>
<evidence type="ECO:0000313" key="2">
    <source>
        <dbReference type="Proteomes" id="UP001595843"/>
    </source>
</evidence>
<dbReference type="EMBL" id="JBHSAP010000007">
    <property type="protein sequence ID" value="MFC4075948.1"/>
    <property type="molecule type" value="Genomic_DNA"/>
</dbReference>
<evidence type="ECO:0000313" key="1">
    <source>
        <dbReference type="EMBL" id="MFC4075948.1"/>
    </source>
</evidence>
<name>A0ABV8JC51_9BACL</name>